<dbReference type="PROSITE" id="PS50181">
    <property type="entry name" value="FBOX"/>
    <property type="match status" value="1"/>
</dbReference>
<dbReference type="SUPFAM" id="SSF81383">
    <property type="entry name" value="F-box domain"/>
    <property type="match status" value="1"/>
</dbReference>
<name>A0ABR3JJF8_9AGAR</name>
<keyword evidence="4" id="KW-1185">Reference proteome</keyword>
<dbReference type="EMBL" id="JASNQZ010000006">
    <property type="protein sequence ID" value="KAL0955448.1"/>
    <property type="molecule type" value="Genomic_DNA"/>
</dbReference>
<organism evidence="3 4">
    <name type="scientific">Hohenbuehelia grisea</name>
    <dbReference type="NCBI Taxonomy" id="104357"/>
    <lineage>
        <taxon>Eukaryota</taxon>
        <taxon>Fungi</taxon>
        <taxon>Dikarya</taxon>
        <taxon>Basidiomycota</taxon>
        <taxon>Agaricomycotina</taxon>
        <taxon>Agaricomycetes</taxon>
        <taxon>Agaricomycetidae</taxon>
        <taxon>Agaricales</taxon>
        <taxon>Pleurotineae</taxon>
        <taxon>Pleurotaceae</taxon>
        <taxon>Hohenbuehelia</taxon>
    </lineage>
</organism>
<evidence type="ECO:0000259" key="2">
    <source>
        <dbReference type="PROSITE" id="PS50181"/>
    </source>
</evidence>
<reference evidence="4" key="1">
    <citation type="submission" date="2024-06" db="EMBL/GenBank/DDBJ databases">
        <title>Multi-omics analyses provide insights into the biosynthesis of the anticancer antibiotic pleurotin in Hohenbuehelia grisea.</title>
        <authorList>
            <person name="Weaver J.A."/>
            <person name="Alberti F."/>
        </authorList>
    </citation>
    <scope>NUCLEOTIDE SEQUENCE [LARGE SCALE GENOMIC DNA]</scope>
    <source>
        <strain evidence="4">T-177</strain>
    </source>
</reference>
<feature type="region of interest" description="Disordered" evidence="1">
    <location>
        <begin position="1"/>
        <end position="72"/>
    </location>
</feature>
<sequence>MVRTRRSLASEQALSSSKNSIPNGTVESSNKDDAFMDDLSDLSSLDSESDNDEDFASDPAEDPDSEGSSEEFLDTGYVLRPAKRAKLGVPSSSEKSPKKAPARRKKSLSLLPTMPLDILFEIFSQLEPRDLLSLSYTSKLLRSLLWSKKSISIWMQSLAGADTDCPSDMIEPTWAALLFGGSFCSNCGAKGVHKIDFGLRRRLCRSCRKSELVISSRFSQKYPHANESIMELIPYTNIGGYTPGWAPSERKYYWGPDIEDMQERLDELQEDIDSRQPGAKQAMEDFVTSRKALVAEIRSTIRAFEQFSEASAYNKAH</sequence>
<evidence type="ECO:0000256" key="1">
    <source>
        <dbReference type="SAM" id="MobiDB-lite"/>
    </source>
</evidence>
<dbReference type="InterPro" id="IPR036047">
    <property type="entry name" value="F-box-like_dom_sf"/>
</dbReference>
<comment type="caution">
    <text evidence="3">The sequence shown here is derived from an EMBL/GenBank/DDBJ whole genome shotgun (WGS) entry which is preliminary data.</text>
</comment>
<gene>
    <name evidence="3" type="ORF">HGRIS_001690</name>
</gene>
<dbReference type="CDD" id="cd09917">
    <property type="entry name" value="F-box_SF"/>
    <property type="match status" value="1"/>
</dbReference>
<evidence type="ECO:0000313" key="4">
    <source>
        <dbReference type="Proteomes" id="UP001556367"/>
    </source>
</evidence>
<dbReference type="Proteomes" id="UP001556367">
    <property type="component" value="Unassembled WGS sequence"/>
</dbReference>
<protein>
    <recommendedName>
        <fullName evidence="2">F-box domain-containing protein</fullName>
    </recommendedName>
</protein>
<dbReference type="SMART" id="SM00256">
    <property type="entry name" value="FBOX"/>
    <property type="match status" value="1"/>
</dbReference>
<proteinExistence type="predicted"/>
<evidence type="ECO:0000313" key="3">
    <source>
        <dbReference type="EMBL" id="KAL0955448.1"/>
    </source>
</evidence>
<accession>A0ABR3JJF8</accession>
<feature type="compositionally biased region" description="Polar residues" evidence="1">
    <location>
        <begin position="7"/>
        <end position="28"/>
    </location>
</feature>
<dbReference type="InterPro" id="IPR001810">
    <property type="entry name" value="F-box_dom"/>
</dbReference>
<feature type="compositionally biased region" description="Acidic residues" evidence="1">
    <location>
        <begin position="47"/>
        <end position="72"/>
    </location>
</feature>
<feature type="region of interest" description="Disordered" evidence="1">
    <location>
        <begin position="85"/>
        <end position="106"/>
    </location>
</feature>
<feature type="domain" description="F-box" evidence="2">
    <location>
        <begin position="108"/>
        <end position="157"/>
    </location>
</feature>
<dbReference type="Pfam" id="PF00646">
    <property type="entry name" value="F-box"/>
    <property type="match status" value="1"/>
</dbReference>